<dbReference type="InterPro" id="IPR002104">
    <property type="entry name" value="Integrase_catalytic"/>
</dbReference>
<dbReference type="RefSeq" id="WP_155470866.1">
    <property type="nucleotide sequence ID" value="NZ_BMKG01000035.1"/>
</dbReference>
<accession>A0A6I3SWI0</accession>
<evidence type="ECO:0000259" key="3">
    <source>
        <dbReference type="PROSITE" id="PS51898"/>
    </source>
</evidence>
<dbReference type="OrthoDB" id="102994at2"/>
<dbReference type="EMBL" id="WNKZ01000031">
    <property type="protein sequence ID" value="MTV53553.1"/>
    <property type="molecule type" value="Genomic_DNA"/>
</dbReference>
<evidence type="ECO:0000313" key="4">
    <source>
        <dbReference type="EMBL" id="MTV53553.1"/>
    </source>
</evidence>
<dbReference type="SUPFAM" id="SSF56349">
    <property type="entry name" value="DNA breaking-rejoining enzymes"/>
    <property type="match status" value="1"/>
</dbReference>
<sequence length="396" mass="44346">MSSKEAARWVAKYRTASGIRLHHSIGALSDLPEHRRFEEAVKLASRWFAAVESLTVPRNLPVIENHDAHLRETATDVAETTTSDLGWVSQRSANNQICRTAKIRTVWEACEAYVRSYAKDRLPKEGREMHQRFKRVLADDPVRDRELADLTAQDMAGLRDRIYAKPVIDPAGHVRKRAKSTVNRELAAICAAVGRGMEESGLSSNGSWRKGARPFRDAVNSRNLYLDYDQRSALVKSARADFVPFLKCLCTLPLRPGALASLQVRDFNPRHCELSINRDKGGHYRRIVVPPTICALLTDAAGGRTMESPLIARLDGFAWNLDTWDHRIKEAARAANLPKSTTAYTLRHSVITDLVHGGLDLVTVAQISGTSVRMIEQHYGHLQRTTAIEALRRLSM</sequence>
<dbReference type="Pfam" id="PF00589">
    <property type="entry name" value="Phage_integrase"/>
    <property type="match status" value="1"/>
</dbReference>
<dbReference type="Gene3D" id="1.10.443.10">
    <property type="entry name" value="Intergrase catalytic core"/>
    <property type="match status" value="1"/>
</dbReference>
<dbReference type="InterPro" id="IPR013762">
    <property type="entry name" value="Integrase-like_cat_sf"/>
</dbReference>
<evidence type="ECO:0000256" key="1">
    <source>
        <dbReference type="ARBA" id="ARBA00022908"/>
    </source>
</evidence>
<gene>
    <name evidence="4" type="ORF">GM672_12525</name>
</gene>
<dbReference type="InterPro" id="IPR050090">
    <property type="entry name" value="Tyrosine_recombinase_XerCD"/>
</dbReference>
<dbReference type="InterPro" id="IPR011010">
    <property type="entry name" value="DNA_brk_join_enz"/>
</dbReference>
<keyword evidence="1" id="KW-0229">DNA integration</keyword>
<organism evidence="4 5">
    <name type="scientific">Pseudoduganella buxea</name>
    <dbReference type="NCBI Taxonomy" id="1949069"/>
    <lineage>
        <taxon>Bacteria</taxon>
        <taxon>Pseudomonadati</taxon>
        <taxon>Pseudomonadota</taxon>
        <taxon>Betaproteobacteria</taxon>
        <taxon>Burkholderiales</taxon>
        <taxon>Oxalobacteraceae</taxon>
        <taxon>Telluria group</taxon>
        <taxon>Pseudoduganella</taxon>
    </lineage>
</organism>
<name>A0A6I3SWI0_9BURK</name>
<dbReference type="Proteomes" id="UP000430634">
    <property type="component" value="Unassembled WGS sequence"/>
</dbReference>
<feature type="domain" description="Tyr recombinase" evidence="3">
    <location>
        <begin position="221"/>
        <end position="396"/>
    </location>
</feature>
<dbReference type="PANTHER" id="PTHR30349">
    <property type="entry name" value="PHAGE INTEGRASE-RELATED"/>
    <property type="match status" value="1"/>
</dbReference>
<dbReference type="GO" id="GO:0006310">
    <property type="term" value="P:DNA recombination"/>
    <property type="evidence" value="ECO:0007669"/>
    <property type="project" value="UniProtKB-KW"/>
</dbReference>
<dbReference type="GO" id="GO:0015074">
    <property type="term" value="P:DNA integration"/>
    <property type="evidence" value="ECO:0007669"/>
    <property type="project" value="UniProtKB-KW"/>
</dbReference>
<dbReference type="AlphaFoldDB" id="A0A6I3SWI0"/>
<evidence type="ECO:0000256" key="2">
    <source>
        <dbReference type="ARBA" id="ARBA00023172"/>
    </source>
</evidence>
<dbReference type="GO" id="GO:0003677">
    <property type="term" value="F:DNA binding"/>
    <property type="evidence" value="ECO:0007669"/>
    <property type="project" value="InterPro"/>
</dbReference>
<dbReference type="PROSITE" id="PS51898">
    <property type="entry name" value="TYR_RECOMBINASE"/>
    <property type="match status" value="1"/>
</dbReference>
<comment type="caution">
    <text evidence="4">The sequence shown here is derived from an EMBL/GenBank/DDBJ whole genome shotgun (WGS) entry which is preliminary data.</text>
</comment>
<dbReference type="PANTHER" id="PTHR30349:SF88">
    <property type="entry name" value="BLL1584 PROTEIN"/>
    <property type="match status" value="1"/>
</dbReference>
<protein>
    <submittedName>
        <fullName evidence="4">Tyrosine-type recombinase/integrase</fullName>
    </submittedName>
</protein>
<evidence type="ECO:0000313" key="5">
    <source>
        <dbReference type="Proteomes" id="UP000430634"/>
    </source>
</evidence>
<proteinExistence type="predicted"/>
<keyword evidence="2" id="KW-0233">DNA recombination</keyword>
<reference evidence="4 5" key="1">
    <citation type="submission" date="2019-11" db="EMBL/GenBank/DDBJ databases">
        <title>Type strains purchased from KCTC, JCM and DSMZ.</title>
        <authorList>
            <person name="Lu H."/>
        </authorList>
    </citation>
    <scope>NUCLEOTIDE SEQUENCE [LARGE SCALE GENOMIC DNA]</scope>
    <source>
        <strain evidence="4 5">KCTC 52429</strain>
    </source>
</reference>